<comment type="caution">
    <text evidence="9">The sequence shown here is derived from an EMBL/GenBank/DDBJ whole genome shotgun (WGS) entry which is preliminary data.</text>
</comment>
<keyword evidence="3 9" id="KW-0378">Hydrolase</keyword>
<sequence length="483" mass="54220">MYDCKRFFGLYNESKTMKKRDFLKIAGLGGIGMAGMPSIGTASNIVGSQPDRKQLFNMSGYAAPKMDVVRIGYIGMGNRGGGAIKRIIHLSSVQVKGVADIIPEKANNAKKLLTEAGHNPDTYSGSPDAWKKLCERDDIDLIYICTPWNLHTPMALYAMEHGKHVATEIPAATTVEDCWKLVETSERTRKHCMMLENCCYDFFELLTLNMARQNYFGEIVHVEGAYIHDIFESLFEKDKRFELWRLKENQRNGNLYPMHGLGPIAQVLDINRGDKMDYLVSMSSNDYMLQAKANEMAAKDPDFKKFAGKSYRGNMNTTTIKTAKGKTIMLQHDVSSPRPYSRLHLISGTKGAAQKYPLPEDGTSGRISHGHEWIKPDEFKAIEQQYQPEIVKRVGELAKKVGGHGGMDFLMDWRLIDCLRNGLPLDQDVYDAASWSVISPLTEWSVANRSNSIEVPDFTNGSWKKNKPVDIALKQGGNTEVKS</sequence>
<dbReference type="InterPro" id="IPR000683">
    <property type="entry name" value="Gfo/Idh/MocA-like_OxRdtase_N"/>
</dbReference>
<accession>A0ABQ2I208</accession>
<evidence type="ECO:0000259" key="8">
    <source>
        <dbReference type="Pfam" id="PF21252"/>
    </source>
</evidence>
<comment type="cofactor">
    <cofactor evidence="1">
        <name>NAD(+)</name>
        <dbReference type="ChEBI" id="CHEBI:57540"/>
    </cofactor>
</comment>
<name>A0ABQ2I208_9BACT</name>
<evidence type="ECO:0000256" key="2">
    <source>
        <dbReference type="ARBA" id="ARBA00009329"/>
    </source>
</evidence>
<feature type="transmembrane region" description="Helical" evidence="6">
    <location>
        <begin position="21"/>
        <end position="40"/>
    </location>
</feature>
<evidence type="ECO:0000256" key="3">
    <source>
        <dbReference type="ARBA" id="ARBA00022801"/>
    </source>
</evidence>
<dbReference type="Gene3D" id="3.30.360.10">
    <property type="entry name" value="Dihydrodipicolinate Reductase, domain 2"/>
    <property type="match status" value="1"/>
</dbReference>
<keyword evidence="6" id="KW-0472">Membrane</keyword>
<dbReference type="Pfam" id="PF01408">
    <property type="entry name" value="GFO_IDH_MocA"/>
    <property type="match status" value="1"/>
</dbReference>
<evidence type="ECO:0000256" key="1">
    <source>
        <dbReference type="ARBA" id="ARBA00001911"/>
    </source>
</evidence>
<dbReference type="SUPFAM" id="SSF51735">
    <property type="entry name" value="NAD(P)-binding Rossmann-fold domains"/>
    <property type="match status" value="1"/>
</dbReference>
<feature type="domain" description="Glycosyl hydrolase 109 C-terminal" evidence="8">
    <location>
        <begin position="205"/>
        <end position="373"/>
    </location>
</feature>
<proteinExistence type="inferred from homology"/>
<keyword evidence="5" id="KW-0326">Glycosidase</keyword>
<dbReference type="InterPro" id="IPR050463">
    <property type="entry name" value="Gfo/Idh/MocA_oxidrdct_glycsds"/>
</dbReference>
<keyword evidence="4" id="KW-0520">NAD</keyword>
<evidence type="ECO:0000256" key="6">
    <source>
        <dbReference type="SAM" id="Phobius"/>
    </source>
</evidence>
<dbReference type="PANTHER" id="PTHR43818">
    <property type="entry name" value="BCDNA.GH03377"/>
    <property type="match status" value="1"/>
</dbReference>
<dbReference type="PANTHER" id="PTHR43818:SF1">
    <property type="entry name" value="GLYCOSYL HYDROLASE FAMILY 109 PROTEIN"/>
    <property type="match status" value="1"/>
</dbReference>
<feature type="domain" description="Gfo/Idh/MocA-like oxidoreductase N-terminal" evidence="7">
    <location>
        <begin position="69"/>
        <end position="194"/>
    </location>
</feature>
<evidence type="ECO:0000313" key="10">
    <source>
        <dbReference type="Proteomes" id="UP000632339"/>
    </source>
</evidence>
<reference evidence="10" key="1">
    <citation type="journal article" date="2019" name="Int. J. Syst. Evol. Microbiol.">
        <title>The Global Catalogue of Microorganisms (GCM) 10K type strain sequencing project: providing services to taxonomists for standard genome sequencing and annotation.</title>
        <authorList>
            <consortium name="The Broad Institute Genomics Platform"/>
            <consortium name="The Broad Institute Genome Sequencing Center for Infectious Disease"/>
            <person name="Wu L."/>
            <person name="Ma J."/>
        </authorList>
    </citation>
    <scope>NUCLEOTIDE SEQUENCE [LARGE SCALE GENOMIC DNA]</scope>
    <source>
        <strain evidence="10">CGMCC 1.6375</strain>
    </source>
</reference>
<dbReference type="GO" id="GO:0016787">
    <property type="term" value="F:hydrolase activity"/>
    <property type="evidence" value="ECO:0007669"/>
    <property type="project" value="UniProtKB-KW"/>
</dbReference>
<protein>
    <submittedName>
        <fullName evidence="9">Glycosyl hydrolase family 109 protein 1</fullName>
    </submittedName>
</protein>
<dbReference type="EMBL" id="BMLI01000002">
    <property type="protein sequence ID" value="GGM97266.1"/>
    <property type="molecule type" value="Genomic_DNA"/>
</dbReference>
<keyword evidence="10" id="KW-1185">Reference proteome</keyword>
<keyword evidence="6" id="KW-0812">Transmembrane</keyword>
<dbReference type="Proteomes" id="UP000632339">
    <property type="component" value="Unassembled WGS sequence"/>
</dbReference>
<organism evidence="9 10">
    <name type="scientific">Dyadobacter beijingensis</name>
    <dbReference type="NCBI Taxonomy" id="365489"/>
    <lineage>
        <taxon>Bacteria</taxon>
        <taxon>Pseudomonadati</taxon>
        <taxon>Bacteroidota</taxon>
        <taxon>Cytophagia</taxon>
        <taxon>Cytophagales</taxon>
        <taxon>Spirosomataceae</taxon>
        <taxon>Dyadobacter</taxon>
    </lineage>
</organism>
<dbReference type="Gene3D" id="3.40.50.720">
    <property type="entry name" value="NAD(P)-binding Rossmann-like Domain"/>
    <property type="match status" value="1"/>
</dbReference>
<dbReference type="Pfam" id="PF21252">
    <property type="entry name" value="Glyco_hydro_109_C"/>
    <property type="match status" value="1"/>
</dbReference>
<evidence type="ECO:0000313" key="9">
    <source>
        <dbReference type="EMBL" id="GGM97266.1"/>
    </source>
</evidence>
<evidence type="ECO:0000259" key="7">
    <source>
        <dbReference type="Pfam" id="PF01408"/>
    </source>
</evidence>
<keyword evidence="6" id="KW-1133">Transmembrane helix</keyword>
<evidence type="ECO:0000256" key="5">
    <source>
        <dbReference type="ARBA" id="ARBA00023295"/>
    </source>
</evidence>
<evidence type="ECO:0000256" key="4">
    <source>
        <dbReference type="ARBA" id="ARBA00023027"/>
    </source>
</evidence>
<dbReference type="InterPro" id="IPR036291">
    <property type="entry name" value="NAD(P)-bd_dom_sf"/>
</dbReference>
<dbReference type="InterPro" id="IPR049303">
    <property type="entry name" value="Glyco_hydro_109_C"/>
</dbReference>
<comment type="similarity">
    <text evidence="2">Belongs to the Gfo/Idh/MocA family. Glycosyl hydrolase 109 subfamily.</text>
</comment>
<gene>
    <name evidence="9" type="ORF">GCM10010967_33780</name>
</gene>